<evidence type="ECO:0000256" key="5">
    <source>
        <dbReference type="ARBA" id="ARBA00022833"/>
    </source>
</evidence>
<evidence type="ECO:0000256" key="2">
    <source>
        <dbReference type="ARBA" id="ARBA00022723"/>
    </source>
</evidence>
<reference evidence="11" key="1">
    <citation type="journal article" date="2023" name="Mol. Phylogenet. Evol.">
        <title>Genome-scale phylogeny and comparative genomics of the fungal order Sordariales.</title>
        <authorList>
            <person name="Hensen N."/>
            <person name="Bonometti L."/>
            <person name="Westerberg I."/>
            <person name="Brannstrom I.O."/>
            <person name="Guillou S."/>
            <person name="Cros-Aarteil S."/>
            <person name="Calhoun S."/>
            <person name="Haridas S."/>
            <person name="Kuo A."/>
            <person name="Mondo S."/>
            <person name="Pangilinan J."/>
            <person name="Riley R."/>
            <person name="LaButti K."/>
            <person name="Andreopoulos B."/>
            <person name="Lipzen A."/>
            <person name="Chen C."/>
            <person name="Yan M."/>
            <person name="Daum C."/>
            <person name="Ng V."/>
            <person name="Clum A."/>
            <person name="Steindorff A."/>
            <person name="Ohm R.A."/>
            <person name="Martin F."/>
            <person name="Silar P."/>
            <person name="Natvig D.O."/>
            <person name="Lalanne C."/>
            <person name="Gautier V."/>
            <person name="Ament-Velasquez S.L."/>
            <person name="Kruys A."/>
            <person name="Hutchinson M.I."/>
            <person name="Powell A.J."/>
            <person name="Barry K."/>
            <person name="Miller A.N."/>
            <person name="Grigoriev I.V."/>
            <person name="Debuchy R."/>
            <person name="Gladieux P."/>
            <person name="Hiltunen Thoren M."/>
            <person name="Johannesson H."/>
        </authorList>
    </citation>
    <scope>NUCLEOTIDE SEQUENCE</scope>
    <source>
        <strain evidence="11">CBS 103.79</strain>
    </source>
</reference>
<dbReference type="FunFam" id="3.30.160.60:FF:000100">
    <property type="entry name" value="Zinc finger 45-like"/>
    <property type="match status" value="1"/>
</dbReference>
<dbReference type="GO" id="GO:0008270">
    <property type="term" value="F:zinc ion binding"/>
    <property type="evidence" value="ECO:0007669"/>
    <property type="project" value="UniProtKB-KW"/>
</dbReference>
<dbReference type="Gene3D" id="3.30.160.60">
    <property type="entry name" value="Classic Zinc Finger"/>
    <property type="match status" value="2"/>
</dbReference>
<keyword evidence="5" id="KW-0862">Zinc</keyword>
<evidence type="ECO:0000256" key="6">
    <source>
        <dbReference type="ARBA" id="ARBA00023015"/>
    </source>
</evidence>
<evidence type="ECO:0000256" key="1">
    <source>
        <dbReference type="ARBA" id="ARBA00004123"/>
    </source>
</evidence>
<keyword evidence="2" id="KW-0479">Metal-binding</keyword>
<feature type="domain" description="C2H2-type" evidence="10">
    <location>
        <begin position="33"/>
        <end position="60"/>
    </location>
</feature>
<accession>A0AAN6RNE1</accession>
<feature type="non-terminal residue" evidence="11">
    <location>
        <position position="60"/>
    </location>
</feature>
<dbReference type="FunFam" id="3.30.160.60:FF:001498">
    <property type="entry name" value="Zinc finger protein 404"/>
    <property type="match status" value="1"/>
</dbReference>
<dbReference type="PANTHER" id="PTHR47660">
    <property type="entry name" value="TRANSCRIPTION FACTOR WITH C2H2 AND ZN(2)-CYS(6) DNA BINDING DOMAIN (EUROFUNG)-RELATED-RELATED"/>
    <property type="match status" value="1"/>
</dbReference>
<reference evidence="11" key="2">
    <citation type="submission" date="2023-05" db="EMBL/GenBank/DDBJ databases">
        <authorList>
            <consortium name="Lawrence Berkeley National Laboratory"/>
            <person name="Steindorff A."/>
            <person name="Hensen N."/>
            <person name="Bonometti L."/>
            <person name="Westerberg I."/>
            <person name="Brannstrom I.O."/>
            <person name="Guillou S."/>
            <person name="Cros-Aarteil S."/>
            <person name="Calhoun S."/>
            <person name="Haridas S."/>
            <person name="Kuo A."/>
            <person name="Mondo S."/>
            <person name="Pangilinan J."/>
            <person name="Riley R."/>
            <person name="Labutti K."/>
            <person name="Andreopoulos B."/>
            <person name="Lipzen A."/>
            <person name="Chen C."/>
            <person name="Yanf M."/>
            <person name="Daum C."/>
            <person name="Ng V."/>
            <person name="Clum A."/>
            <person name="Ohm R."/>
            <person name="Martin F."/>
            <person name="Silar P."/>
            <person name="Natvig D."/>
            <person name="Lalanne C."/>
            <person name="Gautier V."/>
            <person name="Ament-Velasquez S.L."/>
            <person name="Kruys A."/>
            <person name="Hutchinson M.I."/>
            <person name="Powell A.J."/>
            <person name="Barry K."/>
            <person name="Miller A.N."/>
            <person name="Grigoriev I.V."/>
            <person name="Debuchy R."/>
            <person name="Gladieux P."/>
            <person name="Thoren M.H."/>
            <person name="Johannesson H."/>
        </authorList>
    </citation>
    <scope>NUCLEOTIDE SEQUENCE</scope>
    <source>
        <strain evidence="11">CBS 103.79</strain>
    </source>
</reference>
<dbReference type="Proteomes" id="UP001303889">
    <property type="component" value="Unassembled WGS sequence"/>
</dbReference>
<keyword evidence="7" id="KW-0804">Transcription</keyword>
<sequence length="60" mass="7006">MGTPWKCNMCGAVFSRHEHLTRHRKSHTREKPFGCPVCSKKFARQDVMNWHAATHNTQAR</sequence>
<keyword evidence="8" id="KW-0539">Nucleus</keyword>
<dbReference type="InterPro" id="IPR036236">
    <property type="entry name" value="Znf_C2H2_sf"/>
</dbReference>
<organism evidence="11 12">
    <name type="scientific">Staphylotrichum tortipilum</name>
    <dbReference type="NCBI Taxonomy" id="2831512"/>
    <lineage>
        <taxon>Eukaryota</taxon>
        <taxon>Fungi</taxon>
        <taxon>Dikarya</taxon>
        <taxon>Ascomycota</taxon>
        <taxon>Pezizomycotina</taxon>
        <taxon>Sordariomycetes</taxon>
        <taxon>Sordariomycetidae</taxon>
        <taxon>Sordariales</taxon>
        <taxon>Chaetomiaceae</taxon>
        <taxon>Staphylotrichum</taxon>
    </lineage>
</organism>
<dbReference type="PROSITE" id="PS00028">
    <property type="entry name" value="ZINC_FINGER_C2H2_1"/>
    <property type="match status" value="2"/>
</dbReference>
<dbReference type="PROSITE" id="PS50157">
    <property type="entry name" value="ZINC_FINGER_C2H2_2"/>
    <property type="match status" value="2"/>
</dbReference>
<name>A0AAN6RNE1_9PEZI</name>
<evidence type="ECO:0000256" key="7">
    <source>
        <dbReference type="ARBA" id="ARBA00023163"/>
    </source>
</evidence>
<dbReference type="InterPro" id="IPR013087">
    <property type="entry name" value="Znf_C2H2_type"/>
</dbReference>
<proteinExistence type="predicted"/>
<comment type="subcellular location">
    <subcellularLocation>
        <location evidence="1">Nucleus</location>
    </subcellularLocation>
</comment>
<evidence type="ECO:0000259" key="10">
    <source>
        <dbReference type="PROSITE" id="PS50157"/>
    </source>
</evidence>
<evidence type="ECO:0000256" key="3">
    <source>
        <dbReference type="ARBA" id="ARBA00022737"/>
    </source>
</evidence>
<dbReference type="Pfam" id="PF00096">
    <property type="entry name" value="zf-C2H2"/>
    <property type="match status" value="1"/>
</dbReference>
<keyword evidence="12" id="KW-1185">Reference proteome</keyword>
<evidence type="ECO:0000256" key="8">
    <source>
        <dbReference type="ARBA" id="ARBA00023242"/>
    </source>
</evidence>
<dbReference type="PANTHER" id="PTHR47660:SF2">
    <property type="entry name" value="TRANSCRIPTION FACTOR WITH C2H2 AND ZN(2)-CYS(6) DNA BINDING DOMAIN (EUROFUNG)"/>
    <property type="match status" value="1"/>
</dbReference>
<dbReference type="AlphaFoldDB" id="A0AAN6RNE1"/>
<feature type="domain" description="C2H2-type" evidence="10">
    <location>
        <begin position="5"/>
        <end position="32"/>
    </location>
</feature>
<evidence type="ECO:0000256" key="9">
    <source>
        <dbReference type="PROSITE-ProRule" id="PRU00042"/>
    </source>
</evidence>
<keyword evidence="3" id="KW-0677">Repeat</keyword>
<dbReference type="SMART" id="SM00355">
    <property type="entry name" value="ZnF_C2H2"/>
    <property type="match status" value="2"/>
</dbReference>
<gene>
    <name evidence="11" type="ORF">C8A05DRAFT_39966</name>
</gene>
<dbReference type="Pfam" id="PF13912">
    <property type="entry name" value="zf-C2H2_6"/>
    <property type="match status" value="1"/>
</dbReference>
<evidence type="ECO:0000256" key="4">
    <source>
        <dbReference type="ARBA" id="ARBA00022771"/>
    </source>
</evidence>
<protein>
    <recommendedName>
        <fullName evidence="10">C2H2-type domain-containing protein</fullName>
    </recommendedName>
</protein>
<keyword evidence="4 9" id="KW-0863">Zinc-finger</keyword>
<evidence type="ECO:0000313" key="11">
    <source>
        <dbReference type="EMBL" id="KAK3896493.1"/>
    </source>
</evidence>
<dbReference type="GO" id="GO:0005634">
    <property type="term" value="C:nucleus"/>
    <property type="evidence" value="ECO:0007669"/>
    <property type="project" value="UniProtKB-SubCell"/>
</dbReference>
<dbReference type="SUPFAM" id="SSF57667">
    <property type="entry name" value="beta-beta-alpha zinc fingers"/>
    <property type="match status" value="1"/>
</dbReference>
<comment type="caution">
    <text evidence="11">The sequence shown here is derived from an EMBL/GenBank/DDBJ whole genome shotgun (WGS) entry which is preliminary data.</text>
</comment>
<evidence type="ECO:0000313" key="12">
    <source>
        <dbReference type="Proteomes" id="UP001303889"/>
    </source>
</evidence>
<keyword evidence="6" id="KW-0805">Transcription regulation</keyword>
<dbReference type="EMBL" id="MU856593">
    <property type="protein sequence ID" value="KAK3896493.1"/>
    <property type="molecule type" value="Genomic_DNA"/>
</dbReference>